<evidence type="ECO:0000313" key="1">
    <source>
        <dbReference type="EMBL" id="OWK39115.1"/>
    </source>
</evidence>
<evidence type="ECO:0000313" key="2">
    <source>
        <dbReference type="Proteomes" id="UP000214646"/>
    </source>
</evidence>
<name>A0A225DRV4_9BACT</name>
<comment type="caution">
    <text evidence="1">The sequence shown here is derived from an EMBL/GenBank/DDBJ whole genome shotgun (WGS) entry which is preliminary data.</text>
</comment>
<dbReference type="Proteomes" id="UP000214646">
    <property type="component" value="Unassembled WGS sequence"/>
</dbReference>
<keyword evidence="2" id="KW-1185">Reference proteome</keyword>
<dbReference type="EMBL" id="NIDE01000011">
    <property type="protein sequence ID" value="OWK39115.1"/>
    <property type="molecule type" value="Genomic_DNA"/>
</dbReference>
<protein>
    <submittedName>
        <fullName evidence="1">Uncharacterized protein</fullName>
    </submittedName>
</protein>
<proteinExistence type="predicted"/>
<sequence>MGTLEGGNLLRTTPTRFVPQESRSATLLVATADPPNGGSVTVQAVRDRLDGFTVGHGQDDAGLFDLKEGALSAAGYGLQEGYIGHNDRQGSWLSSTYGIALQRRRRDCPHHTSPRICCTTSCQTH</sequence>
<organism evidence="1 2">
    <name type="scientific">Fimbriiglobus ruber</name>
    <dbReference type="NCBI Taxonomy" id="1908690"/>
    <lineage>
        <taxon>Bacteria</taxon>
        <taxon>Pseudomonadati</taxon>
        <taxon>Planctomycetota</taxon>
        <taxon>Planctomycetia</taxon>
        <taxon>Gemmatales</taxon>
        <taxon>Gemmataceae</taxon>
        <taxon>Fimbriiglobus</taxon>
    </lineage>
</organism>
<dbReference type="AlphaFoldDB" id="A0A225DRV4"/>
<reference evidence="2" key="1">
    <citation type="submission" date="2017-06" db="EMBL/GenBank/DDBJ databases">
        <title>Genome analysis of Fimbriiglobus ruber SP5, the first member of the order Planctomycetales with confirmed chitinolytic capability.</title>
        <authorList>
            <person name="Ravin N.V."/>
            <person name="Rakitin A.L."/>
            <person name="Ivanova A.A."/>
            <person name="Beletsky A.V."/>
            <person name="Kulichevskaya I.S."/>
            <person name="Mardanov A.V."/>
            <person name="Dedysh S.N."/>
        </authorList>
    </citation>
    <scope>NUCLEOTIDE SEQUENCE [LARGE SCALE GENOMIC DNA]</scope>
    <source>
        <strain evidence="2">SP5</strain>
    </source>
</reference>
<gene>
    <name evidence="1" type="ORF">FRUB_06197</name>
</gene>
<accession>A0A225DRV4</accession>